<organism evidence="7 8">
    <name type="scientific">Micromonospora rhizosphaerae</name>
    <dbReference type="NCBI Taxonomy" id="568872"/>
    <lineage>
        <taxon>Bacteria</taxon>
        <taxon>Bacillati</taxon>
        <taxon>Actinomycetota</taxon>
        <taxon>Actinomycetes</taxon>
        <taxon>Micromonosporales</taxon>
        <taxon>Micromonosporaceae</taxon>
        <taxon>Micromonospora</taxon>
    </lineage>
</organism>
<evidence type="ECO:0000313" key="8">
    <source>
        <dbReference type="Proteomes" id="UP000199413"/>
    </source>
</evidence>
<feature type="transmembrane region" description="Helical" evidence="6">
    <location>
        <begin position="139"/>
        <end position="157"/>
    </location>
</feature>
<dbReference type="Proteomes" id="UP000199413">
    <property type="component" value="Unassembled WGS sequence"/>
</dbReference>
<feature type="transmembrane region" description="Helical" evidence="6">
    <location>
        <begin position="18"/>
        <end position="36"/>
    </location>
</feature>
<feature type="transmembrane region" description="Helical" evidence="6">
    <location>
        <begin position="91"/>
        <end position="118"/>
    </location>
</feature>
<evidence type="ECO:0000256" key="4">
    <source>
        <dbReference type="ARBA" id="ARBA00022989"/>
    </source>
</evidence>
<accession>A0A1C6STJ9</accession>
<keyword evidence="4 6" id="KW-1133">Transmembrane helix</keyword>
<evidence type="ECO:0000256" key="1">
    <source>
        <dbReference type="ARBA" id="ARBA00004651"/>
    </source>
</evidence>
<feature type="transmembrane region" description="Helical" evidence="6">
    <location>
        <begin position="243"/>
        <end position="269"/>
    </location>
</feature>
<dbReference type="GO" id="GO:0005886">
    <property type="term" value="C:plasma membrane"/>
    <property type="evidence" value="ECO:0007669"/>
    <property type="project" value="UniProtKB-SubCell"/>
</dbReference>
<evidence type="ECO:0000256" key="2">
    <source>
        <dbReference type="ARBA" id="ARBA00022475"/>
    </source>
</evidence>
<comment type="subcellular location">
    <subcellularLocation>
        <location evidence="1">Cell membrane</location>
        <topology evidence="1">Multi-pass membrane protein</topology>
    </subcellularLocation>
</comment>
<evidence type="ECO:0000313" key="7">
    <source>
        <dbReference type="EMBL" id="SCL32851.1"/>
    </source>
</evidence>
<evidence type="ECO:0000256" key="5">
    <source>
        <dbReference type="ARBA" id="ARBA00023136"/>
    </source>
</evidence>
<feature type="transmembrane region" description="Helical" evidence="6">
    <location>
        <begin position="48"/>
        <end position="71"/>
    </location>
</feature>
<proteinExistence type="predicted"/>
<keyword evidence="2" id="KW-1003">Cell membrane</keyword>
<keyword evidence="8" id="KW-1185">Reference proteome</keyword>
<dbReference type="EMBL" id="FMHV01000002">
    <property type="protein sequence ID" value="SCL32851.1"/>
    <property type="molecule type" value="Genomic_DNA"/>
</dbReference>
<dbReference type="InterPro" id="IPR019108">
    <property type="entry name" value="Caa3_assmbl_CtaG-rel"/>
</dbReference>
<gene>
    <name evidence="7" type="ORF">GA0070624_4584</name>
</gene>
<keyword evidence="3 6" id="KW-0812">Transmembrane</keyword>
<feature type="transmembrane region" description="Helical" evidence="6">
    <location>
        <begin position="201"/>
        <end position="223"/>
    </location>
</feature>
<evidence type="ECO:0000256" key="3">
    <source>
        <dbReference type="ARBA" id="ARBA00022692"/>
    </source>
</evidence>
<feature type="transmembrane region" description="Helical" evidence="6">
    <location>
        <begin position="169"/>
        <end position="189"/>
    </location>
</feature>
<keyword evidence="5 6" id="KW-0472">Membrane</keyword>
<protein>
    <submittedName>
        <fullName evidence="7">Cytochrome c oxidase assembly factor CtaG</fullName>
    </submittedName>
</protein>
<dbReference type="RefSeq" id="WP_245719176.1">
    <property type="nucleotide sequence ID" value="NZ_FMHV01000002.1"/>
</dbReference>
<sequence>MTATGASMDPGRGSVAEGLLAMVLVVSLALVAAGYGRGVHELWARRGLGRVVPVWRVVAFGAGLLVVLAAQGGPVHERAEGSFAGHMAQHMLLLLLAGPLLAAGVAGLPVSLVCSVPLRRRLARWRVTPAARWLRRPTTYALLAGGAQTLVLWIWHLPTTYVAALEHPVVHAVEHLCFVGSAWLLWTPVVGSPRHRPPAPVAVLLLLGTMLPASALGAVLTFAPEPVYPAQVFGTDPLADQQLAGLLMWAPMDVAVLVATLAMFLRWLLQRERLDADRSVPASGDRWNGDPAVEARTERLVG</sequence>
<dbReference type="STRING" id="568872.GA0070624_4584"/>
<evidence type="ECO:0000256" key="6">
    <source>
        <dbReference type="SAM" id="Phobius"/>
    </source>
</evidence>
<dbReference type="Pfam" id="PF09678">
    <property type="entry name" value="Caa3_CtaG"/>
    <property type="match status" value="1"/>
</dbReference>
<dbReference type="AlphaFoldDB" id="A0A1C6STJ9"/>
<reference evidence="8" key="1">
    <citation type="submission" date="2016-06" db="EMBL/GenBank/DDBJ databases">
        <authorList>
            <person name="Varghese N."/>
            <person name="Submissions Spin"/>
        </authorList>
    </citation>
    <scope>NUCLEOTIDE SEQUENCE [LARGE SCALE GENOMIC DNA]</scope>
    <source>
        <strain evidence="8">DSM 45431</strain>
    </source>
</reference>
<name>A0A1C6STJ9_9ACTN</name>